<keyword evidence="8 15" id="KW-0406">Ion transport</keyword>
<accession>A0A0K6IKM8</accession>
<dbReference type="InterPro" id="IPR028987">
    <property type="entry name" value="ATP_synth_B-like_membr_sf"/>
</dbReference>
<gene>
    <name evidence="15" type="primary">atpF</name>
    <name evidence="18" type="ORF">Ga0061065_10491</name>
</gene>
<comment type="similarity">
    <text evidence="1 15 16">Belongs to the ATPase B chain family.</text>
</comment>
<keyword evidence="3 15" id="KW-1003">Cell membrane</keyword>
<dbReference type="Pfam" id="PF00430">
    <property type="entry name" value="ATP-synt_B"/>
    <property type="match status" value="1"/>
</dbReference>
<evidence type="ECO:0000256" key="5">
    <source>
        <dbReference type="ARBA" id="ARBA00022692"/>
    </source>
</evidence>
<feature type="transmembrane region" description="Helical" evidence="15">
    <location>
        <begin position="12"/>
        <end position="33"/>
    </location>
</feature>
<evidence type="ECO:0000256" key="7">
    <source>
        <dbReference type="ARBA" id="ARBA00022989"/>
    </source>
</evidence>
<dbReference type="Gene3D" id="6.10.250.1580">
    <property type="match status" value="1"/>
</dbReference>
<evidence type="ECO:0000256" key="4">
    <source>
        <dbReference type="ARBA" id="ARBA00022547"/>
    </source>
</evidence>
<dbReference type="NCBIfam" id="TIGR01144">
    <property type="entry name" value="ATP_synt_b"/>
    <property type="match status" value="1"/>
</dbReference>
<organism evidence="18 19">
    <name type="scientific">Marinomonas fungiae</name>
    <dbReference type="NCBI Taxonomy" id="1137284"/>
    <lineage>
        <taxon>Bacteria</taxon>
        <taxon>Pseudomonadati</taxon>
        <taxon>Pseudomonadota</taxon>
        <taxon>Gammaproteobacteria</taxon>
        <taxon>Oceanospirillales</taxon>
        <taxon>Oceanospirillaceae</taxon>
        <taxon>Marinomonas</taxon>
    </lineage>
</organism>
<dbReference type="EMBL" id="CYHG01000004">
    <property type="protein sequence ID" value="CUB03660.1"/>
    <property type="molecule type" value="Genomic_DNA"/>
</dbReference>
<dbReference type="InterPro" id="IPR050059">
    <property type="entry name" value="ATP_synthase_B_chain"/>
</dbReference>
<sequence>MNINLTLIGQAISFAIFVWFCMKFVWPPVIAALEERSKKIADGLEAANRASRDLELAQEQATKTLRESKEQAAEIIEQANKRANQIIDEAKEQALSDGKRLRDAAQAEIEQDVVRAKEALRAQVSALALSGAEKILGASVDVKAHSEIVEQLAKEL</sequence>
<dbReference type="PANTHER" id="PTHR33445">
    <property type="entry name" value="ATP SYNTHASE SUBUNIT B', CHLOROPLASTIC"/>
    <property type="match status" value="1"/>
</dbReference>
<evidence type="ECO:0000256" key="9">
    <source>
        <dbReference type="ARBA" id="ARBA00023136"/>
    </source>
</evidence>
<dbReference type="GO" id="GO:0046961">
    <property type="term" value="F:proton-transporting ATPase activity, rotational mechanism"/>
    <property type="evidence" value="ECO:0007669"/>
    <property type="project" value="TreeGrafter"/>
</dbReference>
<keyword evidence="9 15" id="KW-0472">Membrane</keyword>
<dbReference type="CDD" id="cd06503">
    <property type="entry name" value="ATP-synt_Fo_b"/>
    <property type="match status" value="1"/>
</dbReference>
<evidence type="ECO:0000256" key="14">
    <source>
        <dbReference type="ARBA" id="ARBA00037847"/>
    </source>
</evidence>
<name>A0A0K6IKM8_9GAMM</name>
<evidence type="ECO:0000313" key="18">
    <source>
        <dbReference type="EMBL" id="CUB03660.1"/>
    </source>
</evidence>
<dbReference type="PANTHER" id="PTHR33445:SF1">
    <property type="entry name" value="ATP SYNTHASE SUBUNIT B"/>
    <property type="match status" value="1"/>
</dbReference>
<dbReference type="InterPro" id="IPR002146">
    <property type="entry name" value="ATP_synth_b/b'su_bac/chlpt"/>
</dbReference>
<evidence type="ECO:0000256" key="15">
    <source>
        <dbReference type="HAMAP-Rule" id="MF_01398"/>
    </source>
</evidence>
<evidence type="ECO:0000256" key="6">
    <source>
        <dbReference type="ARBA" id="ARBA00022781"/>
    </source>
</evidence>
<keyword evidence="5 15" id="KW-0812">Transmembrane</keyword>
<evidence type="ECO:0000256" key="12">
    <source>
        <dbReference type="ARBA" id="ARBA00025614"/>
    </source>
</evidence>
<evidence type="ECO:0000256" key="3">
    <source>
        <dbReference type="ARBA" id="ARBA00022475"/>
    </source>
</evidence>
<evidence type="ECO:0000313" key="19">
    <source>
        <dbReference type="Proteomes" id="UP000182769"/>
    </source>
</evidence>
<keyword evidence="19" id="KW-1185">Reference proteome</keyword>
<dbReference type="NCBIfam" id="NF004411">
    <property type="entry name" value="PRK05759.1-2"/>
    <property type="match status" value="1"/>
</dbReference>
<dbReference type="STRING" id="1137284.GCA_001418205_01511"/>
<dbReference type="GO" id="GO:0045259">
    <property type="term" value="C:proton-transporting ATP synthase complex"/>
    <property type="evidence" value="ECO:0007669"/>
    <property type="project" value="UniProtKB-KW"/>
</dbReference>
<evidence type="ECO:0000256" key="17">
    <source>
        <dbReference type="SAM" id="Coils"/>
    </source>
</evidence>
<dbReference type="GO" id="GO:0005886">
    <property type="term" value="C:plasma membrane"/>
    <property type="evidence" value="ECO:0007669"/>
    <property type="project" value="UniProtKB-SubCell"/>
</dbReference>
<evidence type="ECO:0000256" key="13">
    <source>
        <dbReference type="ARBA" id="ARBA00026054"/>
    </source>
</evidence>
<evidence type="ECO:0000256" key="1">
    <source>
        <dbReference type="ARBA" id="ARBA00005513"/>
    </source>
</evidence>
<comment type="function">
    <text evidence="12">Component of the F(0) channel, it forms part of the peripheral stalk, linking F(1) to F(0). The b'-subunit is a diverged and duplicated form of b found in plants and photosynthetic bacteria.</text>
</comment>
<keyword evidence="17" id="KW-0175">Coiled coil</keyword>
<keyword evidence="10 15" id="KW-0066">ATP synthesis</keyword>
<comment type="subunit">
    <text evidence="13">F-type ATPases have 2 components, F(1) - the catalytic core - and F(0) - the membrane proton channel. F(1) has five subunits: alpha(3), beta(3), gamma(1), delta(1), epsilon(1). F(0) has four main subunits: a(1), b(2) and c(10-14). The alpha and beta chains form an alternating ring which encloses part of the gamma chain. F(1) is attached to F(0) by a central stalk formed by the gamma and epsilon chains, while a peripheral stalk is formed by the delta and b chains.</text>
</comment>
<keyword evidence="2 15" id="KW-0813">Transport</keyword>
<dbReference type="HAMAP" id="MF_01398">
    <property type="entry name" value="ATP_synth_b_bprime"/>
    <property type="match status" value="1"/>
</dbReference>
<dbReference type="InterPro" id="IPR005864">
    <property type="entry name" value="ATP_synth_F0_bsu_bac"/>
</dbReference>
<dbReference type="RefSeq" id="WP_055462622.1">
    <property type="nucleotide sequence ID" value="NZ_CYHG01000004.1"/>
</dbReference>
<evidence type="ECO:0000256" key="8">
    <source>
        <dbReference type="ARBA" id="ARBA00023065"/>
    </source>
</evidence>
<dbReference type="GO" id="GO:0046933">
    <property type="term" value="F:proton-transporting ATP synthase activity, rotational mechanism"/>
    <property type="evidence" value="ECO:0007669"/>
    <property type="project" value="UniProtKB-UniRule"/>
</dbReference>
<dbReference type="SUPFAM" id="SSF81573">
    <property type="entry name" value="F1F0 ATP synthase subunit B, membrane domain"/>
    <property type="match status" value="1"/>
</dbReference>
<dbReference type="Proteomes" id="UP000182769">
    <property type="component" value="Unassembled WGS sequence"/>
</dbReference>
<dbReference type="OrthoDB" id="9788020at2"/>
<comment type="function">
    <text evidence="11 15">F(1)F(0) ATP synthase produces ATP from ADP in the presence of a proton or sodium gradient. F-type ATPases consist of two structural domains, F(1) containing the extramembraneous catalytic core and F(0) containing the membrane proton channel, linked together by a central stalk and a peripheral stalk. During catalysis, ATP synthesis in the catalytic domain of F(1) is coupled via a rotary mechanism of the central stalk subunits to proton translocation.</text>
</comment>
<comment type="subcellular location">
    <subcellularLocation>
        <location evidence="15">Cell membrane</location>
        <topology evidence="15">Single-pass membrane protein</topology>
    </subcellularLocation>
    <subcellularLocation>
        <location evidence="14">Endomembrane system</location>
        <topology evidence="14">Single-pass membrane protein</topology>
    </subcellularLocation>
</comment>
<evidence type="ECO:0000256" key="11">
    <source>
        <dbReference type="ARBA" id="ARBA00025198"/>
    </source>
</evidence>
<keyword evidence="6 15" id="KW-0375">Hydrogen ion transport</keyword>
<reference evidence="19" key="1">
    <citation type="submission" date="2015-08" db="EMBL/GenBank/DDBJ databases">
        <authorList>
            <person name="Varghese N."/>
        </authorList>
    </citation>
    <scope>NUCLEOTIDE SEQUENCE [LARGE SCALE GENOMIC DNA]</scope>
    <source>
        <strain evidence="19">JCM 18476</strain>
    </source>
</reference>
<evidence type="ECO:0000256" key="10">
    <source>
        <dbReference type="ARBA" id="ARBA00023310"/>
    </source>
</evidence>
<keyword evidence="4 15" id="KW-0138">CF(0)</keyword>
<comment type="subunit">
    <text evidence="15">F-type ATPases have 2 components, F(1) - the catalytic core - and F(0) - the membrane proton channel. F(1) has five subunits: alpha(3), beta(3), gamma(1), delta(1), epsilon(1). F(0) has three main subunits: a(1), b(2) and c(10-14). The alpha and beta chains form an alternating ring which encloses part of the gamma chain. F(1) is attached to F(0) by a central stalk formed by the gamma and epsilon chains, while a peripheral stalk is formed by the delta and b chains.</text>
</comment>
<feature type="coiled-coil region" evidence="17">
    <location>
        <begin position="30"/>
        <end position="93"/>
    </location>
</feature>
<evidence type="ECO:0000256" key="2">
    <source>
        <dbReference type="ARBA" id="ARBA00022448"/>
    </source>
</evidence>
<dbReference type="GO" id="GO:0012505">
    <property type="term" value="C:endomembrane system"/>
    <property type="evidence" value="ECO:0007669"/>
    <property type="project" value="UniProtKB-SubCell"/>
</dbReference>
<proteinExistence type="inferred from homology"/>
<protein>
    <recommendedName>
        <fullName evidence="15">ATP synthase subunit b</fullName>
    </recommendedName>
    <alternativeName>
        <fullName evidence="15">ATP synthase F(0) sector subunit b</fullName>
    </alternativeName>
    <alternativeName>
        <fullName evidence="15">ATPase subunit I</fullName>
    </alternativeName>
    <alternativeName>
        <fullName evidence="15">F-type ATPase subunit b</fullName>
        <shortName evidence="15">F-ATPase subunit b</shortName>
    </alternativeName>
</protein>
<keyword evidence="7 15" id="KW-1133">Transmembrane helix</keyword>
<dbReference type="AlphaFoldDB" id="A0A0K6IKM8"/>
<evidence type="ECO:0000256" key="16">
    <source>
        <dbReference type="RuleBase" id="RU003848"/>
    </source>
</evidence>